<dbReference type="STRING" id="458.Lrub_1502"/>
<dbReference type="PATRIC" id="fig|458.5.peg.1562"/>
<organism evidence="2 3">
    <name type="scientific">Legionella rubrilucens</name>
    <dbReference type="NCBI Taxonomy" id="458"/>
    <lineage>
        <taxon>Bacteria</taxon>
        <taxon>Pseudomonadati</taxon>
        <taxon>Pseudomonadota</taxon>
        <taxon>Gammaproteobacteria</taxon>
        <taxon>Legionellales</taxon>
        <taxon>Legionellaceae</taxon>
        <taxon>Legionella</taxon>
    </lineage>
</organism>
<accession>A0A0W0XUH1</accession>
<dbReference type="AlphaFoldDB" id="A0A0W0XUH1"/>
<comment type="caution">
    <text evidence="2">The sequence shown here is derived from an EMBL/GenBank/DDBJ whole genome shotgun (WGS) entry which is preliminary data.</text>
</comment>
<feature type="signal peptide" evidence="1">
    <location>
        <begin position="1"/>
        <end position="23"/>
    </location>
</feature>
<name>A0A0W0XUH1_9GAMM</name>
<feature type="chain" id="PRO_5006916925" evidence="1">
    <location>
        <begin position="24"/>
        <end position="324"/>
    </location>
</feature>
<dbReference type="EMBL" id="LNYT01000015">
    <property type="protein sequence ID" value="KTD48054.1"/>
    <property type="molecule type" value="Genomic_DNA"/>
</dbReference>
<dbReference type="RefSeq" id="WP_237760778.1">
    <property type="nucleotide sequence ID" value="NZ_CAAAIN010000015.1"/>
</dbReference>
<keyword evidence="1" id="KW-0732">Signal</keyword>
<dbReference type="Proteomes" id="UP000054608">
    <property type="component" value="Unassembled WGS sequence"/>
</dbReference>
<sequence length="324" mass="36451">MFAQKKYLSSIMINLLMLPYSFAYFSETTPSIEISNYQAELAYIINSGPEVVVGKDYKNACLHLALFGYEWKVIPTTDVNPACYSPTDRKIMGADTWFCADGSVAYYNIPWWSCNAFRVCPNATWTLAADGLNCTRPTTTCTDKPTEVSEIKLIAAIVYGEASPNSPYEERAAIANALVRKSKSYKYTSVNEFVAKRGTQLSSLHPINVRVREVLCSDLENDFHELYQIALNALDENGVDYANGGCFWDGIDLLTKGENHLHFKWGYKFTNPEHDVFNAGDTPPINEKHPDYDFALESTAGYGHTVFWKYTQEFMAATGTEQCH</sequence>
<reference evidence="2 3" key="1">
    <citation type="submission" date="2015-11" db="EMBL/GenBank/DDBJ databases">
        <title>Genomic analysis of 38 Legionella species identifies large and diverse effector repertoires.</title>
        <authorList>
            <person name="Burstein D."/>
            <person name="Amaro F."/>
            <person name="Zusman T."/>
            <person name="Lifshitz Z."/>
            <person name="Cohen O."/>
            <person name="Gilbert J.A."/>
            <person name="Pupko T."/>
            <person name="Shuman H.A."/>
            <person name="Segal G."/>
        </authorList>
    </citation>
    <scope>NUCLEOTIDE SEQUENCE [LARGE SCALE GENOMIC DNA]</scope>
    <source>
        <strain evidence="2 3">WA-270A-C2</strain>
    </source>
</reference>
<evidence type="ECO:0000256" key="1">
    <source>
        <dbReference type="SAM" id="SignalP"/>
    </source>
</evidence>
<keyword evidence="3" id="KW-1185">Reference proteome</keyword>
<gene>
    <name evidence="2" type="ORF">Lrub_1502</name>
</gene>
<proteinExistence type="predicted"/>
<evidence type="ECO:0000313" key="3">
    <source>
        <dbReference type="Proteomes" id="UP000054608"/>
    </source>
</evidence>
<protein>
    <submittedName>
        <fullName evidence="2">Uncharacterized protein</fullName>
    </submittedName>
</protein>
<evidence type="ECO:0000313" key="2">
    <source>
        <dbReference type="EMBL" id="KTD48054.1"/>
    </source>
</evidence>